<dbReference type="Proteomes" id="UP000094313">
    <property type="component" value="Chromosome"/>
</dbReference>
<feature type="domain" description="Cyclic nucleotide-binding" evidence="1">
    <location>
        <begin position="10"/>
        <end position="109"/>
    </location>
</feature>
<dbReference type="Gene3D" id="2.60.120.10">
    <property type="entry name" value="Jelly Rolls"/>
    <property type="match status" value="1"/>
</dbReference>
<keyword evidence="3" id="KW-1185">Reference proteome</keyword>
<dbReference type="AlphaFoldDB" id="A0A1D7QC71"/>
<evidence type="ECO:0000313" key="3">
    <source>
        <dbReference type="Proteomes" id="UP000094313"/>
    </source>
</evidence>
<dbReference type="InterPro" id="IPR014710">
    <property type="entry name" value="RmlC-like_jellyroll"/>
</dbReference>
<sequence length="188" mass="21977">MKTLKKMITNIASISDASTEKLCSLFEEVHYPKSHLLFRQHEMDPTIYFIKSGIARAYNRTEDCDVTFWFGTEGNAVASYNSYINQTPGYESVELLEDTVLYRLEHQHLALLYDTDIEIANWGRKLMEKEIILVEERLISRLLLNATDRYKNLMRDHPELLQRIQLNYLASYLGITPVSLSRIRAEIR</sequence>
<dbReference type="EMBL" id="CP017141">
    <property type="protein sequence ID" value="AOM76283.1"/>
    <property type="molecule type" value="Genomic_DNA"/>
</dbReference>
<dbReference type="OrthoDB" id="680421at2"/>
<dbReference type="SUPFAM" id="SSF51206">
    <property type="entry name" value="cAMP-binding domain-like"/>
    <property type="match status" value="1"/>
</dbReference>
<dbReference type="InterPro" id="IPR018490">
    <property type="entry name" value="cNMP-bd_dom_sf"/>
</dbReference>
<proteinExistence type="predicted"/>
<accession>A0A1D7QC71</accession>
<dbReference type="RefSeq" id="WP_069377979.1">
    <property type="nucleotide sequence ID" value="NZ_CP017141.1"/>
</dbReference>
<dbReference type="PROSITE" id="PS50042">
    <property type="entry name" value="CNMP_BINDING_3"/>
    <property type="match status" value="1"/>
</dbReference>
<reference evidence="2 3" key="1">
    <citation type="submission" date="2016-08" db="EMBL/GenBank/DDBJ databases">
        <authorList>
            <person name="Seilhamer J.J."/>
        </authorList>
    </citation>
    <scope>NUCLEOTIDE SEQUENCE [LARGE SCALE GENOMIC DNA]</scope>
    <source>
        <strain evidence="2 3">DX4</strain>
    </source>
</reference>
<name>A0A1D7QC71_9SPHI</name>
<evidence type="ECO:0000313" key="2">
    <source>
        <dbReference type="EMBL" id="AOM76283.1"/>
    </source>
</evidence>
<dbReference type="Pfam" id="PF00027">
    <property type="entry name" value="cNMP_binding"/>
    <property type="match status" value="1"/>
</dbReference>
<dbReference type="CDD" id="cd00038">
    <property type="entry name" value="CAP_ED"/>
    <property type="match status" value="1"/>
</dbReference>
<gene>
    <name evidence="2" type="ORF">BFS30_03390</name>
</gene>
<evidence type="ECO:0000259" key="1">
    <source>
        <dbReference type="PROSITE" id="PS50042"/>
    </source>
</evidence>
<dbReference type="InterPro" id="IPR000595">
    <property type="entry name" value="cNMP-bd_dom"/>
</dbReference>
<protein>
    <submittedName>
        <fullName evidence="2">Cyclic nucleotide-binding protein</fullName>
    </submittedName>
</protein>
<organism evidence="2 3">
    <name type="scientific">Pedobacter steynii</name>
    <dbReference type="NCBI Taxonomy" id="430522"/>
    <lineage>
        <taxon>Bacteria</taxon>
        <taxon>Pseudomonadati</taxon>
        <taxon>Bacteroidota</taxon>
        <taxon>Sphingobacteriia</taxon>
        <taxon>Sphingobacteriales</taxon>
        <taxon>Sphingobacteriaceae</taxon>
        <taxon>Pedobacter</taxon>
    </lineage>
</organism>
<dbReference type="KEGG" id="psty:BFS30_03390"/>